<proteinExistence type="predicted"/>
<dbReference type="AlphaFoldDB" id="A0A9W6Y740"/>
<reference evidence="2" key="1">
    <citation type="submission" date="2023-04" db="EMBL/GenBank/DDBJ databases">
        <title>Phytophthora fragariaefolia NBRC 109709.</title>
        <authorList>
            <person name="Ichikawa N."/>
            <person name="Sato H."/>
            <person name="Tonouchi N."/>
        </authorList>
    </citation>
    <scope>NUCLEOTIDE SEQUENCE</scope>
    <source>
        <strain evidence="2">NBRC 109709</strain>
    </source>
</reference>
<gene>
    <name evidence="2" type="ORF">Pfra01_002316600</name>
</gene>
<sequence length="414" mass="47563">MTDERSVDEAFLADVTGFLDELEPSAAGDAAELLQHSQRLLAETAALLAACEGPSETDDERRERRNRQAAKRRRRHRDKLKAERQALHEQEKTLSDRLRALQQAKEETQERSVLDPEWEAVASRQRQGRWVAEQQQRRLRRAVARRHEVALEMAQMLRRQLCGLRSLQVEAKDESKDERLDADDVALFEDYAQGLDAVYARTDEALQECALEDKSRASYKVGPVRRRDGDVEYLESIDVLLAPHGFKQTCSAMWQAMVLVHQRQGRQQYRGVVDPDNTIAVKLRIPCLRDSEAPVDVLVHLVTRRYVEAERMIIVWRAMTEGVDEFSGMHFDEYGWCVIRPNKDRSHAAMPTIMETFARFLPMSLAPQFEDKARSDQFARFVVTSGEDDGAEISRMMKTLLLDDSAIHDTTRKV</sequence>
<evidence type="ECO:0000313" key="2">
    <source>
        <dbReference type="EMBL" id="GMF55158.1"/>
    </source>
</evidence>
<keyword evidence="3" id="KW-1185">Reference proteome</keyword>
<feature type="compositionally biased region" description="Basic residues" evidence="1">
    <location>
        <begin position="64"/>
        <end position="79"/>
    </location>
</feature>
<organism evidence="2 3">
    <name type="scientific">Phytophthora fragariaefolia</name>
    <dbReference type="NCBI Taxonomy" id="1490495"/>
    <lineage>
        <taxon>Eukaryota</taxon>
        <taxon>Sar</taxon>
        <taxon>Stramenopiles</taxon>
        <taxon>Oomycota</taxon>
        <taxon>Peronosporomycetes</taxon>
        <taxon>Peronosporales</taxon>
        <taxon>Peronosporaceae</taxon>
        <taxon>Phytophthora</taxon>
    </lineage>
</organism>
<dbReference type="OrthoDB" id="118662at2759"/>
<feature type="region of interest" description="Disordered" evidence="1">
    <location>
        <begin position="52"/>
        <end position="94"/>
    </location>
</feature>
<protein>
    <submittedName>
        <fullName evidence="2">Unnamed protein product</fullName>
    </submittedName>
</protein>
<comment type="caution">
    <text evidence="2">The sequence shown here is derived from an EMBL/GenBank/DDBJ whole genome shotgun (WGS) entry which is preliminary data.</text>
</comment>
<name>A0A9W6Y740_9STRA</name>
<accession>A0A9W6Y740</accession>
<evidence type="ECO:0000313" key="3">
    <source>
        <dbReference type="Proteomes" id="UP001165121"/>
    </source>
</evidence>
<feature type="compositionally biased region" description="Basic and acidic residues" evidence="1">
    <location>
        <begin position="80"/>
        <end position="94"/>
    </location>
</feature>
<evidence type="ECO:0000256" key="1">
    <source>
        <dbReference type="SAM" id="MobiDB-lite"/>
    </source>
</evidence>
<dbReference type="EMBL" id="BSXT01003665">
    <property type="protein sequence ID" value="GMF55158.1"/>
    <property type="molecule type" value="Genomic_DNA"/>
</dbReference>
<dbReference type="Proteomes" id="UP001165121">
    <property type="component" value="Unassembled WGS sequence"/>
</dbReference>